<organism evidence="2 3">
    <name type="scientific">Protopolystoma xenopodis</name>
    <dbReference type="NCBI Taxonomy" id="117903"/>
    <lineage>
        <taxon>Eukaryota</taxon>
        <taxon>Metazoa</taxon>
        <taxon>Spiralia</taxon>
        <taxon>Lophotrochozoa</taxon>
        <taxon>Platyhelminthes</taxon>
        <taxon>Monogenea</taxon>
        <taxon>Polyopisthocotylea</taxon>
        <taxon>Polystomatidea</taxon>
        <taxon>Polystomatidae</taxon>
        <taxon>Protopolystoma</taxon>
    </lineage>
</organism>
<reference evidence="2" key="1">
    <citation type="submission" date="2018-11" db="EMBL/GenBank/DDBJ databases">
        <authorList>
            <consortium name="Pathogen Informatics"/>
        </authorList>
    </citation>
    <scope>NUCLEOTIDE SEQUENCE</scope>
</reference>
<dbReference type="Proteomes" id="UP000784294">
    <property type="component" value="Unassembled WGS sequence"/>
</dbReference>
<evidence type="ECO:0000313" key="3">
    <source>
        <dbReference type="Proteomes" id="UP000784294"/>
    </source>
</evidence>
<dbReference type="AlphaFoldDB" id="A0A448XHU6"/>
<protein>
    <submittedName>
        <fullName evidence="2">Uncharacterized protein</fullName>
    </submittedName>
</protein>
<proteinExistence type="predicted"/>
<dbReference type="EMBL" id="CAAALY010253523">
    <property type="protein sequence ID" value="VEL36913.1"/>
    <property type="molecule type" value="Genomic_DNA"/>
</dbReference>
<evidence type="ECO:0000313" key="2">
    <source>
        <dbReference type="EMBL" id="VEL36913.1"/>
    </source>
</evidence>
<evidence type="ECO:0000256" key="1">
    <source>
        <dbReference type="SAM" id="MobiDB-lite"/>
    </source>
</evidence>
<comment type="caution">
    <text evidence="2">The sequence shown here is derived from an EMBL/GenBank/DDBJ whole genome shotgun (WGS) entry which is preliminary data.</text>
</comment>
<feature type="compositionally biased region" description="Polar residues" evidence="1">
    <location>
        <begin position="71"/>
        <end position="82"/>
    </location>
</feature>
<feature type="region of interest" description="Disordered" evidence="1">
    <location>
        <begin position="19"/>
        <end position="82"/>
    </location>
</feature>
<accession>A0A448XHU6</accession>
<keyword evidence="3" id="KW-1185">Reference proteome</keyword>
<sequence length="133" mass="14171">MRCLIKVIVLPGVLHAPVSSPDNLTSSSLSSRLSPHSGNSKRSSILSGSSIRSTPIFPRRTNARTRRNQHLESVSPISSFSASDQEVVSALSPSHHQTCSGLTHLSDVSQSVRAAGLNAALEAMVILIRVSLY</sequence>
<gene>
    <name evidence="2" type="ORF">PXEA_LOCUS30353</name>
</gene>
<name>A0A448XHU6_9PLAT</name>
<feature type="compositionally biased region" description="Low complexity" evidence="1">
    <location>
        <begin position="19"/>
        <end position="53"/>
    </location>
</feature>